<gene>
    <name evidence="1" type="ORF">ESU54_14920</name>
</gene>
<protein>
    <submittedName>
        <fullName evidence="1">Uncharacterized protein</fullName>
    </submittedName>
</protein>
<dbReference type="OrthoDB" id="794403at2"/>
<proteinExistence type="predicted"/>
<accession>A0A5C6YWV8</accession>
<name>A0A5C6YWV8_9FLAO</name>
<evidence type="ECO:0000313" key="2">
    <source>
        <dbReference type="Proteomes" id="UP000321497"/>
    </source>
</evidence>
<dbReference type="EMBL" id="VORT01000012">
    <property type="protein sequence ID" value="TXD71872.1"/>
    <property type="molecule type" value="Genomic_DNA"/>
</dbReference>
<reference evidence="1 2" key="1">
    <citation type="submission" date="2019-08" db="EMBL/GenBank/DDBJ databases">
        <title>Genome of Aequorivita antarctica SW49 (type strain).</title>
        <authorList>
            <person name="Bowman J.P."/>
        </authorList>
    </citation>
    <scope>NUCLEOTIDE SEQUENCE [LARGE SCALE GENOMIC DNA]</scope>
    <source>
        <strain evidence="1 2">SW49</strain>
    </source>
</reference>
<dbReference type="RefSeq" id="WP_111845049.1">
    <property type="nucleotide sequence ID" value="NZ_UEGI01000012.1"/>
</dbReference>
<sequence>MKNHLLIFTAIATIIASSCKNENKREEFEVIAPEEADIMQSDVNSPEIGCYRYVSKKDTVLLQMEKMNDEVAGTLSYNYFEKDKNDGVFEGKMVGDTLFADYTFGSEGSVSVREVMFVKKENKFVEGFGEVEEVDGKMKFKKKTKYTFNDSMPLKEIDCDEN</sequence>
<comment type="caution">
    <text evidence="1">The sequence shown here is derived from an EMBL/GenBank/DDBJ whole genome shotgun (WGS) entry which is preliminary data.</text>
</comment>
<evidence type="ECO:0000313" key="1">
    <source>
        <dbReference type="EMBL" id="TXD71872.1"/>
    </source>
</evidence>
<dbReference type="AlphaFoldDB" id="A0A5C6YWV8"/>
<keyword evidence="2" id="KW-1185">Reference proteome</keyword>
<organism evidence="1 2">
    <name type="scientific">Aequorivita antarctica</name>
    <dbReference type="NCBI Taxonomy" id="153266"/>
    <lineage>
        <taxon>Bacteria</taxon>
        <taxon>Pseudomonadati</taxon>
        <taxon>Bacteroidota</taxon>
        <taxon>Flavobacteriia</taxon>
        <taxon>Flavobacteriales</taxon>
        <taxon>Flavobacteriaceae</taxon>
        <taxon>Aequorivita</taxon>
    </lineage>
</organism>
<dbReference type="PROSITE" id="PS51257">
    <property type="entry name" value="PROKAR_LIPOPROTEIN"/>
    <property type="match status" value="1"/>
</dbReference>
<dbReference type="Proteomes" id="UP000321497">
    <property type="component" value="Unassembled WGS sequence"/>
</dbReference>